<dbReference type="SUPFAM" id="SSF53300">
    <property type="entry name" value="vWA-like"/>
    <property type="match status" value="1"/>
</dbReference>
<dbReference type="AlphaFoldDB" id="A0AAU7ZW59"/>
<name>A0AAU7ZW59_9BACT</name>
<evidence type="ECO:0000313" key="4">
    <source>
        <dbReference type="EMBL" id="XCB35112.1"/>
    </source>
</evidence>
<evidence type="ECO:0000259" key="3">
    <source>
        <dbReference type="PROSITE" id="PS50234"/>
    </source>
</evidence>
<dbReference type="Pfam" id="PF13519">
    <property type="entry name" value="VWA_2"/>
    <property type="match status" value="1"/>
</dbReference>
<dbReference type="EMBL" id="CP132942">
    <property type="protein sequence ID" value="XCB35112.1"/>
    <property type="molecule type" value="Genomic_DNA"/>
</dbReference>
<accession>A0AAU7ZW59</accession>
<protein>
    <submittedName>
        <fullName evidence="4">VWA domain-containing protein</fullName>
    </submittedName>
</protein>
<gene>
    <name evidence="4" type="ORF">RBB77_09495</name>
</gene>
<feature type="domain" description="VWFA" evidence="3">
    <location>
        <begin position="142"/>
        <end position="316"/>
    </location>
</feature>
<feature type="compositionally biased region" description="Low complexity" evidence="1">
    <location>
        <begin position="27"/>
        <end position="49"/>
    </location>
</feature>
<dbReference type="InterPro" id="IPR017802">
    <property type="entry name" value="VWFA-rel_acidobac-type"/>
</dbReference>
<reference evidence="4" key="2">
    <citation type="journal article" date="2024" name="Environ. Microbiol.">
        <title>Genome analysis and description of Tunturibacter gen. nov. expands the diversity of Terriglobia in tundra soils.</title>
        <authorList>
            <person name="Messyasz A."/>
            <person name="Mannisto M.K."/>
            <person name="Kerkhof L.J."/>
            <person name="Haggblom M.M."/>
        </authorList>
    </citation>
    <scope>NUCLEOTIDE SEQUENCE</scope>
    <source>
        <strain evidence="4">X5P6</strain>
    </source>
</reference>
<evidence type="ECO:0000256" key="1">
    <source>
        <dbReference type="SAM" id="MobiDB-lite"/>
    </source>
</evidence>
<organism evidence="4">
    <name type="scientific">Tunturiibacter psychrotolerans</name>
    <dbReference type="NCBI Taxonomy" id="3069686"/>
    <lineage>
        <taxon>Bacteria</taxon>
        <taxon>Pseudomonadati</taxon>
        <taxon>Acidobacteriota</taxon>
        <taxon>Terriglobia</taxon>
        <taxon>Terriglobales</taxon>
        <taxon>Acidobacteriaceae</taxon>
        <taxon>Tunturiibacter</taxon>
    </lineage>
</organism>
<dbReference type="InterPro" id="IPR036465">
    <property type="entry name" value="vWFA_dom_sf"/>
</dbReference>
<dbReference type="NCBIfam" id="TIGR03436">
    <property type="entry name" value="acidobact_VWFA"/>
    <property type="match status" value="1"/>
</dbReference>
<dbReference type="KEGG" id="tpsc:RBB77_09495"/>
<dbReference type="PROSITE" id="PS50234">
    <property type="entry name" value="VWFA"/>
    <property type="match status" value="1"/>
</dbReference>
<feature type="signal peptide" evidence="2">
    <location>
        <begin position="1"/>
        <end position="29"/>
    </location>
</feature>
<feature type="chain" id="PRO_5043650083" evidence="2">
    <location>
        <begin position="30"/>
        <end position="384"/>
    </location>
</feature>
<keyword evidence="2" id="KW-0732">Signal</keyword>
<dbReference type="Gene3D" id="3.40.50.410">
    <property type="entry name" value="von Willebrand factor, type A domain"/>
    <property type="match status" value="1"/>
</dbReference>
<sequence length="384" mass="41494">MHLRSKCFSLGMAAAGWLALLSGGVSGWAQRPASPQTPAKQQPASQQPSLTIDRDPVASPDPDPPAQSQTGAPQGVGASSAISREGGKYTLRQDAYEVRLNATVLDGSGRSVQTLDRDAFHIYEDGVPQTINSFRHEDLPVSLGLLIDSSGSMYDKRVSVDKASLDFVKLSNPEDEEFLVDFSWEAFIDQDFTNNIDKLQQGLGYIKSSGGTAIYDALVASADYLSKNAKHPKQVLLVITDGEDNASSATLEQTIRRIQDLDGPVIYCVGLLFGDDTDKRESRHARRVLETLAEQTGGAAYFPKSVKEVDAIAAEVAQDIRTQYTISYHSTKSPTLGGYREVHVEAKSKNFGRLSVRTRTGYYPRVIADASKGGSAGFSAGNKP</sequence>
<feature type="region of interest" description="Disordered" evidence="1">
    <location>
        <begin position="27"/>
        <end position="84"/>
    </location>
</feature>
<proteinExistence type="predicted"/>
<dbReference type="SMART" id="SM00327">
    <property type="entry name" value="VWA"/>
    <property type="match status" value="1"/>
</dbReference>
<evidence type="ECO:0000256" key="2">
    <source>
        <dbReference type="SAM" id="SignalP"/>
    </source>
</evidence>
<dbReference type="CDD" id="cd00198">
    <property type="entry name" value="vWFA"/>
    <property type="match status" value="1"/>
</dbReference>
<reference evidence="4" key="1">
    <citation type="submission" date="2023-08" db="EMBL/GenBank/DDBJ databases">
        <authorList>
            <person name="Messyasz A."/>
            <person name="Mannisto M.K."/>
            <person name="Kerkhof L.J."/>
            <person name="Haggblom M."/>
        </authorList>
    </citation>
    <scope>NUCLEOTIDE SEQUENCE</scope>
    <source>
        <strain evidence="4">X5P6</strain>
    </source>
</reference>
<dbReference type="InterPro" id="IPR002035">
    <property type="entry name" value="VWF_A"/>
</dbReference>
<dbReference type="RefSeq" id="WP_353066860.1">
    <property type="nucleotide sequence ID" value="NZ_CP132942.1"/>
</dbReference>